<gene>
    <name evidence="1" type="ORF">ACFO5S_20035</name>
</gene>
<accession>A0ABV9PIC5</accession>
<proteinExistence type="predicted"/>
<evidence type="ECO:0000313" key="1">
    <source>
        <dbReference type="EMBL" id="MFC4749753.1"/>
    </source>
</evidence>
<name>A0ABV9PIC5_9FLAO</name>
<dbReference type="Proteomes" id="UP001595935">
    <property type="component" value="Unassembled WGS sequence"/>
</dbReference>
<protein>
    <submittedName>
        <fullName evidence="1">Uncharacterized protein</fullName>
    </submittedName>
</protein>
<reference evidence="2" key="1">
    <citation type="journal article" date="2019" name="Int. J. Syst. Evol. Microbiol.">
        <title>The Global Catalogue of Microorganisms (GCM) 10K type strain sequencing project: providing services to taxonomists for standard genome sequencing and annotation.</title>
        <authorList>
            <consortium name="The Broad Institute Genomics Platform"/>
            <consortium name="The Broad Institute Genome Sequencing Center for Infectious Disease"/>
            <person name="Wu L."/>
            <person name="Ma J."/>
        </authorList>
    </citation>
    <scope>NUCLEOTIDE SEQUENCE [LARGE SCALE GENOMIC DNA]</scope>
    <source>
        <strain evidence="2">WYCCWR 13023</strain>
    </source>
</reference>
<dbReference type="EMBL" id="JBHSGV010000008">
    <property type="protein sequence ID" value="MFC4749753.1"/>
    <property type="molecule type" value="Genomic_DNA"/>
</dbReference>
<sequence length="77" mass="8692">MEGVVSIKDSEGNKLAGLAILDCGFTGYENLQSAALTNVSVSLGDPMLRGFLERYNYTEIVWEIEKLMYLRRKTLKM</sequence>
<keyword evidence="2" id="KW-1185">Reference proteome</keyword>
<dbReference type="RefSeq" id="WP_213259555.1">
    <property type="nucleotide sequence ID" value="NZ_JAGYWA010000008.1"/>
</dbReference>
<organism evidence="1 2">
    <name type="scientific">Flavobacterium branchiicola</name>
    <dbReference type="NCBI Taxonomy" id="1114875"/>
    <lineage>
        <taxon>Bacteria</taxon>
        <taxon>Pseudomonadati</taxon>
        <taxon>Bacteroidota</taxon>
        <taxon>Flavobacteriia</taxon>
        <taxon>Flavobacteriales</taxon>
        <taxon>Flavobacteriaceae</taxon>
        <taxon>Flavobacterium</taxon>
    </lineage>
</organism>
<evidence type="ECO:0000313" key="2">
    <source>
        <dbReference type="Proteomes" id="UP001595935"/>
    </source>
</evidence>
<comment type="caution">
    <text evidence="1">The sequence shown here is derived from an EMBL/GenBank/DDBJ whole genome shotgun (WGS) entry which is preliminary data.</text>
</comment>